<dbReference type="EMBL" id="CP000272">
    <property type="protein sequence ID" value="ABE36266.1"/>
    <property type="molecule type" value="Genomic_DNA"/>
</dbReference>
<dbReference type="PROSITE" id="PS00216">
    <property type="entry name" value="SUGAR_TRANSPORT_1"/>
    <property type="match status" value="1"/>
</dbReference>
<comment type="subcellular location">
    <subcellularLocation>
        <location evidence="1">Membrane</location>
        <topology evidence="1">Multi-pass membrane protein</topology>
    </subcellularLocation>
</comment>
<dbReference type="Proteomes" id="UP000001817">
    <property type="component" value="Chromosome 3"/>
</dbReference>
<dbReference type="PANTHER" id="PTHR23508:SF10">
    <property type="entry name" value="CARBOXYLIC ACID TRANSPORTER PROTEIN HOMOLOG"/>
    <property type="match status" value="1"/>
</dbReference>
<feature type="domain" description="Major facilitator superfamily (MFS) profile" evidence="6">
    <location>
        <begin position="25"/>
        <end position="436"/>
    </location>
</feature>
<dbReference type="CDD" id="cd17365">
    <property type="entry name" value="MFS_PcaK_like"/>
    <property type="match status" value="1"/>
</dbReference>
<dbReference type="GO" id="GO:0005886">
    <property type="term" value="C:plasma membrane"/>
    <property type="evidence" value="ECO:0007669"/>
    <property type="project" value="TreeGrafter"/>
</dbReference>
<dbReference type="Gene3D" id="1.20.1250.20">
    <property type="entry name" value="MFS general substrate transporter like domains"/>
    <property type="match status" value="1"/>
</dbReference>
<feature type="transmembrane region" description="Helical" evidence="5">
    <location>
        <begin position="257"/>
        <end position="276"/>
    </location>
</feature>
<keyword evidence="3 5" id="KW-1133">Transmembrane helix</keyword>
<feature type="transmembrane region" description="Helical" evidence="5">
    <location>
        <begin position="149"/>
        <end position="171"/>
    </location>
</feature>
<feature type="transmembrane region" description="Helical" evidence="5">
    <location>
        <begin position="387"/>
        <end position="404"/>
    </location>
</feature>
<dbReference type="InterPro" id="IPR011701">
    <property type="entry name" value="MFS"/>
</dbReference>
<feature type="transmembrane region" description="Helical" evidence="5">
    <location>
        <begin position="91"/>
        <end position="110"/>
    </location>
</feature>
<dbReference type="AlphaFoldDB" id="Q13I23"/>
<feature type="transmembrane region" description="Helical" evidence="5">
    <location>
        <begin position="324"/>
        <end position="341"/>
    </location>
</feature>
<evidence type="ECO:0000256" key="4">
    <source>
        <dbReference type="ARBA" id="ARBA00023136"/>
    </source>
</evidence>
<keyword evidence="8" id="KW-1185">Reference proteome</keyword>
<protein>
    <submittedName>
        <fullName evidence="7">Major facilitator superfamily (MFS) aromatic acid/H+ symporter</fullName>
    </submittedName>
</protein>
<gene>
    <name evidence="7" type="ORF">Bxe_C0354</name>
</gene>
<dbReference type="GO" id="GO:0046943">
    <property type="term" value="F:carboxylic acid transmembrane transporter activity"/>
    <property type="evidence" value="ECO:0007669"/>
    <property type="project" value="TreeGrafter"/>
</dbReference>
<dbReference type="PROSITE" id="PS50850">
    <property type="entry name" value="MFS"/>
    <property type="match status" value="1"/>
</dbReference>
<dbReference type="InterPro" id="IPR036259">
    <property type="entry name" value="MFS_trans_sf"/>
</dbReference>
<accession>Q13I23</accession>
<dbReference type="InterPro" id="IPR020846">
    <property type="entry name" value="MFS_dom"/>
</dbReference>
<feature type="transmembrane region" description="Helical" evidence="5">
    <location>
        <begin position="347"/>
        <end position="375"/>
    </location>
</feature>
<dbReference type="KEGG" id="bxe:Bxe_C0354"/>
<evidence type="ECO:0000256" key="3">
    <source>
        <dbReference type="ARBA" id="ARBA00022989"/>
    </source>
</evidence>
<dbReference type="SUPFAM" id="SSF103473">
    <property type="entry name" value="MFS general substrate transporter"/>
    <property type="match status" value="1"/>
</dbReference>
<sequence>MTSLRRLSVRDLIDGRPFGRFQTLLVFLGFMTIVLDGFDAVVMGYIAPQLKLDWGLSHESLGAVLSAGLIGQAIGAMAGGPLADRYGRKPVVVSNVLFFGIWTLATAMSSDVRGMVIFRFLTGLGLGAAIPNTSTLISEYAPQRMRSFLITVTLCGYTAGGAGGGFISAWMIPAFGWRSVVLAAGVLPVILGVILMALMPESLGFLVARKKGAAAVKAIVARIAPEIARTPYELVQDAQSPHRSSSIRIVLAPQYRMGTAMLWCGYFCVLFLIYLLSSWLPTLVKEGGGYSVSESAIAMAMFQVGGPIGSLAIGWAMDRWSKHWILAGVFLIGAASVAAIGETSQYYLALCGLALVVGFCMSGGSVGMTALATGYYPTEARATGSSWMLGIGRIGAILSAMLGAEMLSLGWSMSDIFTALVIPALIAAVAVLAHKRWDTPRAAGVIQHGAIPHDKDASKPVSTNP</sequence>
<dbReference type="OrthoDB" id="7066727at2"/>
<dbReference type="KEGG" id="bxb:DR64_8083"/>
<feature type="transmembrane region" description="Helical" evidence="5">
    <location>
        <begin position="416"/>
        <end position="433"/>
    </location>
</feature>
<keyword evidence="4 5" id="KW-0472">Membrane</keyword>
<organism evidence="7 8">
    <name type="scientific">Paraburkholderia xenovorans (strain LB400)</name>
    <dbReference type="NCBI Taxonomy" id="266265"/>
    <lineage>
        <taxon>Bacteria</taxon>
        <taxon>Pseudomonadati</taxon>
        <taxon>Pseudomonadota</taxon>
        <taxon>Betaproteobacteria</taxon>
        <taxon>Burkholderiales</taxon>
        <taxon>Burkholderiaceae</taxon>
        <taxon>Paraburkholderia</taxon>
    </lineage>
</organism>
<feature type="transmembrane region" description="Helical" evidence="5">
    <location>
        <begin position="177"/>
        <end position="199"/>
    </location>
</feature>
<evidence type="ECO:0000313" key="7">
    <source>
        <dbReference type="EMBL" id="ABE36266.1"/>
    </source>
</evidence>
<evidence type="ECO:0000256" key="5">
    <source>
        <dbReference type="SAM" id="Phobius"/>
    </source>
</evidence>
<evidence type="ECO:0000256" key="2">
    <source>
        <dbReference type="ARBA" id="ARBA00022692"/>
    </source>
</evidence>
<feature type="transmembrane region" description="Helical" evidence="5">
    <location>
        <begin position="296"/>
        <end position="317"/>
    </location>
</feature>
<dbReference type="PROSITE" id="PS00217">
    <property type="entry name" value="SUGAR_TRANSPORT_2"/>
    <property type="match status" value="1"/>
</dbReference>
<dbReference type="PANTHER" id="PTHR23508">
    <property type="entry name" value="CARBOXYLIC ACID TRANSPORTER PROTEIN HOMOLOG"/>
    <property type="match status" value="1"/>
</dbReference>
<feature type="transmembrane region" description="Helical" evidence="5">
    <location>
        <begin position="116"/>
        <end position="137"/>
    </location>
</feature>
<feature type="transmembrane region" description="Helical" evidence="5">
    <location>
        <begin position="60"/>
        <end position="79"/>
    </location>
</feature>
<name>Q13I23_PARXL</name>
<dbReference type="InterPro" id="IPR005829">
    <property type="entry name" value="Sugar_transporter_CS"/>
</dbReference>
<evidence type="ECO:0000259" key="6">
    <source>
        <dbReference type="PROSITE" id="PS50850"/>
    </source>
</evidence>
<dbReference type="PATRIC" id="fig|266265.5.peg.8126"/>
<reference evidence="7 8" key="1">
    <citation type="journal article" date="2006" name="Proc. Natl. Acad. Sci. U.S.A.">
        <title>Burkholderia xenovorans LB400 harbors a multi-replicon, 9.73-Mbp genome shaped for versatility.</title>
        <authorList>
            <person name="Chain P.S."/>
            <person name="Denef V.J."/>
            <person name="Konstantinidis K.T."/>
            <person name="Vergez L.M."/>
            <person name="Agullo L."/>
            <person name="Reyes V.L."/>
            <person name="Hauser L."/>
            <person name="Cordova M."/>
            <person name="Gomez L."/>
            <person name="Gonzalez M."/>
            <person name="Land M."/>
            <person name="Lao V."/>
            <person name="Larimer F."/>
            <person name="LiPuma J.J."/>
            <person name="Mahenthiralingam E."/>
            <person name="Malfatti S.A."/>
            <person name="Marx C.J."/>
            <person name="Parnell J.J."/>
            <person name="Ramette A."/>
            <person name="Richardson P."/>
            <person name="Seeger M."/>
            <person name="Smith D."/>
            <person name="Spilker T."/>
            <person name="Sul W.J."/>
            <person name="Tsoi T.V."/>
            <person name="Ulrich L.E."/>
            <person name="Zhulin I.B."/>
            <person name="Tiedje J.M."/>
        </authorList>
    </citation>
    <scope>NUCLEOTIDE SEQUENCE [LARGE SCALE GENOMIC DNA]</scope>
    <source>
        <strain evidence="7 8">LB400</strain>
    </source>
</reference>
<feature type="transmembrane region" description="Helical" evidence="5">
    <location>
        <begin position="21"/>
        <end position="48"/>
    </location>
</feature>
<keyword evidence="2 5" id="KW-0812">Transmembrane</keyword>
<dbReference type="Pfam" id="PF07690">
    <property type="entry name" value="MFS_1"/>
    <property type="match status" value="1"/>
</dbReference>
<dbReference type="RefSeq" id="WP_011493526.1">
    <property type="nucleotide sequence ID" value="NC_007953.1"/>
</dbReference>
<evidence type="ECO:0000313" key="8">
    <source>
        <dbReference type="Proteomes" id="UP000001817"/>
    </source>
</evidence>
<evidence type="ECO:0000256" key="1">
    <source>
        <dbReference type="ARBA" id="ARBA00004141"/>
    </source>
</evidence>
<dbReference type="eggNOG" id="COG2271">
    <property type="taxonomic scope" value="Bacteria"/>
</dbReference>
<proteinExistence type="predicted"/>
<dbReference type="STRING" id="266265.Bxe_C0354"/>